<name>A0ACC3NFD3_9PEZI</name>
<evidence type="ECO:0000313" key="2">
    <source>
        <dbReference type="Proteomes" id="UP001281147"/>
    </source>
</evidence>
<protein>
    <submittedName>
        <fullName evidence="1">Uncharacterized protein</fullName>
    </submittedName>
</protein>
<proteinExistence type="predicted"/>
<keyword evidence="2" id="KW-1185">Reference proteome</keyword>
<evidence type="ECO:0000313" key="1">
    <source>
        <dbReference type="EMBL" id="KAK3715980.1"/>
    </source>
</evidence>
<dbReference type="Proteomes" id="UP001281147">
    <property type="component" value="Unassembled WGS sequence"/>
</dbReference>
<dbReference type="EMBL" id="JAUTXU010000045">
    <property type="protein sequence ID" value="KAK3715980.1"/>
    <property type="molecule type" value="Genomic_DNA"/>
</dbReference>
<accession>A0ACC3NFD3</accession>
<organism evidence="1 2">
    <name type="scientific">Vermiconidia calcicola</name>
    <dbReference type="NCBI Taxonomy" id="1690605"/>
    <lineage>
        <taxon>Eukaryota</taxon>
        <taxon>Fungi</taxon>
        <taxon>Dikarya</taxon>
        <taxon>Ascomycota</taxon>
        <taxon>Pezizomycotina</taxon>
        <taxon>Dothideomycetes</taxon>
        <taxon>Dothideomycetidae</taxon>
        <taxon>Mycosphaerellales</taxon>
        <taxon>Extremaceae</taxon>
        <taxon>Vermiconidia</taxon>
    </lineage>
</organism>
<reference evidence="1" key="1">
    <citation type="submission" date="2023-07" db="EMBL/GenBank/DDBJ databases">
        <title>Black Yeasts Isolated from many extreme environments.</title>
        <authorList>
            <person name="Coleine C."/>
            <person name="Stajich J.E."/>
            <person name="Selbmann L."/>
        </authorList>
    </citation>
    <scope>NUCLEOTIDE SEQUENCE</scope>
    <source>
        <strain evidence="1">CCFEE 5714</strain>
    </source>
</reference>
<gene>
    <name evidence="1" type="ORF">LTR37_006710</name>
</gene>
<sequence length="336" mass="37451">MAIGLEDVWDTKGRRTNSESPSADMPMMRIAVAGTGGLARLIAHYIDEDTSHHVVFLSRTTQPQLAAGGYQVSVVDYGDFESLKYALRGIDTVISTVTGVNQIELIKAAVSARVRRFAPAEFEGLPQLRSSSDPLDRGRTLALQWLSHYSQSQLIQSTRFVCGILYERFQPGGLQQLRIGNTSGFGGEGDYIMDCRNMSAQVPAYDAENNPNVVICMTAAQDVARFVTKAVDMKQWPTELRMCGQRILVKDLVAAVQRLKGQPFNPIQWHNPGSLRSELQLAAAQRDSARGIRIQTLIATAEGRYDFAQPTLNRLFPDVRPMPFQDWFIAKWNQQD</sequence>
<comment type="caution">
    <text evidence="1">The sequence shown here is derived from an EMBL/GenBank/DDBJ whole genome shotgun (WGS) entry which is preliminary data.</text>
</comment>